<evidence type="ECO:0000256" key="1">
    <source>
        <dbReference type="SAM" id="MobiDB-lite"/>
    </source>
</evidence>
<dbReference type="Pfam" id="PF13546">
    <property type="entry name" value="DDE_5"/>
    <property type="match status" value="1"/>
</dbReference>
<proteinExistence type="predicted"/>
<evidence type="ECO:0000259" key="2">
    <source>
        <dbReference type="Pfam" id="PF13546"/>
    </source>
</evidence>
<feature type="compositionally biased region" description="Basic and acidic residues" evidence="1">
    <location>
        <begin position="41"/>
        <end position="51"/>
    </location>
</feature>
<dbReference type="EMBL" id="BAAASZ010000042">
    <property type="protein sequence ID" value="GAA2462910.1"/>
    <property type="molecule type" value="Genomic_DNA"/>
</dbReference>
<accession>A0ABN3KMW9</accession>
<feature type="domain" description="Transposase IS701-like DDE" evidence="2">
    <location>
        <begin position="6"/>
        <end position="117"/>
    </location>
</feature>
<evidence type="ECO:0000313" key="4">
    <source>
        <dbReference type="Proteomes" id="UP001501638"/>
    </source>
</evidence>
<name>A0ABN3KMW9_9ACTN</name>
<sequence>MRNHVAERLGPGGVLIIDDAGFVEKGTTSVRVGRQYTGTSGKDRQLSDRGVRRLRHPLRPSSGGPGALSAQVLDLRPWPLSGGEEIPDERGLATKDELARDIVRRCLTADLPAAWVTCSFLGQPARVRLWRRAIPSTAW</sequence>
<evidence type="ECO:0000313" key="3">
    <source>
        <dbReference type="EMBL" id="GAA2462910.1"/>
    </source>
</evidence>
<organism evidence="3 4">
    <name type="scientific">Streptomyces macrosporus</name>
    <dbReference type="NCBI Taxonomy" id="44032"/>
    <lineage>
        <taxon>Bacteria</taxon>
        <taxon>Bacillati</taxon>
        <taxon>Actinomycetota</taxon>
        <taxon>Actinomycetes</taxon>
        <taxon>Kitasatosporales</taxon>
        <taxon>Streptomycetaceae</taxon>
        <taxon>Streptomyces</taxon>
    </lineage>
</organism>
<protein>
    <recommendedName>
        <fullName evidence="2">Transposase IS701-like DDE domain-containing protein</fullName>
    </recommendedName>
</protein>
<comment type="caution">
    <text evidence="3">The sequence shown here is derived from an EMBL/GenBank/DDBJ whole genome shotgun (WGS) entry which is preliminary data.</text>
</comment>
<gene>
    <name evidence="3" type="ORF">GCM10010405_54070</name>
</gene>
<keyword evidence="4" id="KW-1185">Reference proteome</keyword>
<dbReference type="InterPro" id="IPR038721">
    <property type="entry name" value="IS701-like_DDE_dom"/>
</dbReference>
<reference evidence="3 4" key="1">
    <citation type="journal article" date="2019" name="Int. J. Syst. Evol. Microbiol.">
        <title>The Global Catalogue of Microorganisms (GCM) 10K type strain sequencing project: providing services to taxonomists for standard genome sequencing and annotation.</title>
        <authorList>
            <consortium name="The Broad Institute Genomics Platform"/>
            <consortium name="The Broad Institute Genome Sequencing Center for Infectious Disease"/>
            <person name="Wu L."/>
            <person name="Ma J."/>
        </authorList>
    </citation>
    <scope>NUCLEOTIDE SEQUENCE [LARGE SCALE GENOMIC DNA]</scope>
    <source>
        <strain evidence="3 4">JCM 6305</strain>
    </source>
</reference>
<dbReference type="Proteomes" id="UP001501638">
    <property type="component" value="Unassembled WGS sequence"/>
</dbReference>
<feature type="region of interest" description="Disordered" evidence="1">
    <location>
        <begin position="34"/>
        <end position="69"/>
    </location>
</feature>